<sequence>MKAKKITRNELKQGMLIAVAEHEEATVYILGEQHPETGFVWRLYRYERGAICGYGWSDYGCFIHPTKLQLKSTHNAPMIARYKAVQNLLETV</sequence>
<gene>
    <name evidence="1" type="ORF">UFOVP306_44</name>
</gene>
<evidence type="ECO:0000313" key="1">
    <source>
        <dbReference type="EMBL" id="CAB4136637.1"/>
    </source>
</evidence>
<accession>A0A6J5LUC8</accession>
<proteinExistence type="predicted"/>
<protein>
    <submittedName>
        <fullName evidence="1">Uncharacterized protein</fullName>
    </submittedName>
</protein>
<organism evidence="1">
    <name type="scientific">uncultured Caudovirales phage</name>
    <dbReference type="NCBI Taxonomy" id="2100421"/>
    <lineage>
        <taxon>Viruses</taxon>
        <taxon>Duplodnaviria</taxon>
        <taxon>Heunggongvirae</taxon>
        <taxon>Uroviricota</taxon>
        <taxon>Caudoviricetes</taxon>
        <taxon>Peduoviridae</taxon>
        <taxon>Maltschvirus</taxon>
        <taxon>Maltschvirus maltsch</taxon>
    </lineage>
</organism>
<name>A0A6J5LUC8_9CAUD</name>
<dbReference type="EMBL" id="LR796317">
    <property type="protein sequence ID" value="CAB4136637.1"/>
    <property type="molecule type" value="Genomic_DNA"/>
</dbReference>
<reference evidence="1" key="1">
    <citation type="submission" date="2020-04" db="EMBL/GenBank/DDBJ databases">
        <authorList>
            <person name="Chiriac C."/>
            <person name="Salcher M."/>
            <person name="Ghai R."/>
            <person name="Kavagutti S V."/>
        </authorList>
    </citation>
    <scope>NUCLEOTIDE SEQUENCE</scope>
</reference>